<evidence type="ECO:0000313" key="1">
    <source>
        <dbReference type="EMBL" id="PRQ16600.1"/>
    </source>
</evidence>
<dbReference type="Proteomes" id="UP000238479">
    <property type="component" value="Chromosome 7"/>
</dbReference>
<name>A0A2P6P3U1_ROSCH</name>
<comment type="caution">
    <text evidence="1">The sequence shown here is derived from an EMBL/GenBank/DDBJ whole genome shotgun (WGS) entry which is preliminary data.</text>
</comment>
<proteinExistence type="predicted"/>
<keyword evidence="2" id="KW-1185">Reference proteome</keyword>
<dbReference type="AlphaFoldDB" id="A0A2P6P3U1"/>
<dbReference type="EMBL" id="PDCK01000045">
    <property type="protein sequence ID" value="PRQ16600.1"/>
    <property type="molecule type" value="Genomic_DNA"/>
</dbReference>
<dbReference type="Gramene" id="PRQ16600">
    <property type="protein sequence ID" value="PRQ16600"/>
    <property type="gene ID" value="RchiOBHm_Chr7g0185961"/>
</dbReference>
<accession>A0A2P6P3U1</accession>
<evidence type="ECO:0000313" key="2">
    <source>
        <dbReference type="Proteomes" id="UP000238479"/>
    </source>
</evidence>
<protein>
    <submittedName>
        <fullName evidence="1">Uncharacterized protein</fullName>
    </submittedName>
</protein>
<gene>
    <name evidence="1" type="ORF">RchiOBHm_Chr7g0185961</name>
</gene>
<sequence length="212" mass="24698">MILYYFVLRNSGGLSPAGYEITNFTPFCSNLRLAIDYRYKTPRTAAAPFFCFPLSRSPLFCLPKKENSLFNSETLSNSSLIWSLKLVWARANLVPKLGESFKREREIEIDCLRDKVWIHILLLDLNAFDLREGLIFCEFDKETVSSSGSSDANMFDPVLQKEFPENDQSQFITSQIHTFFCWFRFMECTCIFKYMDIIKAHHNRGSISYILE</sequence>
<organism evidence="1 2">
    <name type="scientific">Rosa chinensis</name>
    <name type="common">China rose</name>
    <dbReference type="NCBI Taxonomy" id="74649"/>
    <lineage>
        <taxon>Eukaryota</taxon>
        <taxon>Viridiplantae</taxon>
        <taxon>Streptophyta</taxon>
        <taxon>Embryophyta</taxon>
        <taxon>Tracheophyta</taxon>
        <taxon>Spermatophyta</taxon>
        <taxon>Magnoliopsida</taxon>
        <taxon>eudicotyledons</taxon>
        <taxon>Gunneridae</taxon>
        <taxon>Pentapetalae</taxon>
        <taxon>rosids</taxon>
        <taxon>fabids</taxon>
        <taxon>Rosales</taxon>
        <taxon>Rosaceae</taxon>
        <taxon>Rosoideae</taxon>
        <taxon>Rosoideae incertae sedis</taxon>
        <taxon>Rosa</taxon>
    </lineage>
</organism>
<reference evidence="1 2" key="1">
    <citation type="journal article" date="2018" name="Nat. Genet.">
        <title>The Rosa genome provides new insights in the design of modern roses.</title>
        <authorList>
            <person name="Bendahmane M."/>
        </authorList>
    </citation>
    <scope>NUCLEOTIDE SEQUENCE [LARGE SCALE GENOMIC DNA]</scope>
    <source>
        <strain evidence="2">cv. Old Blush</strain>
    </source>
</reference>